<reference evidence="2 3" key="1">
    <citation type="submission" date="2016-07" db="EMBL/GenBank/DDBJ databases">
        <title>Pervasive Adenine N6-methylation of Active Genes in Fungi.</title>
        <authorList>
            <consortium name="DOE Joint Genome Institute"/>
            <person name="Mondo S.J."/>
            <person name="Dannebaum R.O."/>
            <person name="Kuo R.C."/>
            <person name="Labutti K."/>
            <person name="Haridas S."/>
            <person name="Kuo A."/>
            <person name="Salamov A."/>
            <person name="Ahrendt S.R."/>
            <person name="Lipzen A."/>
            <person name="Sullivan W."/>
            <person name="Andreopoulos W.B."/>
            <person name="Clum A."/>
            <person name="Lindquist E."/>
            <person name="Daum C."/>
            <person name="Ramamoorthy G.K."/>
            <person name="Gryganskyi A."/>
            <person name="Culley D."/>
            <person name="Magnuson J.K."/>
            <person name="James T.Y."/>
            <person name="O'Malley M.A."/>
            <person name="Stajich J.E."/>
            <person name="Spatafora J.W."/>
            <person name="Visel A."/>
            <person name="Grigoriev I.V."/>
        </authorList>
    </citation>
    <scope>NUCLEOTIDE SEQUENCE [LARGE SCALE GENOMIC DNA]</scope>
    <source>
        <strain evidence="2 3">NRRL 1336</strain>
    </source>
</reference>
<dbReference type="AlphaFoldDB" id="A0A1X2IBP6"/>
<proteinExistence type="predicted"/>
<evidence type="ECO:0000256" key="1">
    <source>
        <dbReference type="SAM" id="Phobius"/>
    </source>
</evidence>
<keyword evidence="1" id="KW-0812">Transmembrane</keyword>
<comment type="caution">
    <text evidence="2">The sequence shown here is derived from an EMBL/GenBank/DDBJ whole genome shotgun (WGS) entry which is preliminary data.</text>
</comment>
<keyword evidence="3" id="KW-1185">Reference proteome</keyword>
<keyword evidence="1" id="KW-1133">Transmembrane helix</keyword>
<keyword evidence="1" id="KW-0472">Membrane</keyword>
<dbReference type="EMBL" id="MCGE01000016">
    <property type="protein sequence ID" value="ORZ13526.1"/>
    <property type="molecule type" value="Genomic_DNA"/>
</dbReference>
<feature type="transmembrane region" description="Helical" evidence="1">
    <location>
        <begin position="99"/>
        <end position="118"/>
    </location>
</feature>
<organism evidence="2 3">
    <name type="scientific">Absidia repens</name>
    <dbReference type="NCBI Taxonomy" id="90262"/>
    <lineage>
        <taxon>Eukaryota</taxon>
        <taxon>Fungi</taxon>
        <taxon>Fungi incertae sedis</taxon>
        <taxon>Mucoromycota</taxon>
        <taxon>Mucoromycotina</taxon>
        <taxon>Mucoromycetes</taxon>
        <taxon>Mucorales</taxon>
        <taxon>Cunninghamellaceae</taxon>
        <taxon>Absidia</taxon>
    </lineage>
</organism>
<dbReference type="Proteomes" id="UP000193560">
    <property type="component" value="Unassembled WGS sequence"/>
</dbReference>
<evidence type="ECO:0000313" key="3">
    <source>
        <dbReference type="Proteomes" id="UP000193560"/>
    </source>
</evidence>
<evidence type="ECO:0000313" key="2">
    <source>
        <dbReference type="EMBL" id="ORZ13526.1"/>
    </source>
</evidence>
<protein>
    <submittedName>
        <fullName evidence="2">Uncharacterized protein</fullName>
    </submittedName>
</protein>
<sequence length="152" mass="17680">MRKVFEVYKMAFRYRRLHRHQRSACSVPPPRISFIKPVLPDFPFYKKSMYIKKKIWIQNNENVGILVGDLDKIEMSTSSHVSGKHCIFFQLPSAHLESSTILIIGGVVVSISFHLYPYRSAVQFAFSKSFQSIMDIGFFVYTFTVFVQVPFL</sequence>
<gene>
    <name evidence="2" type="ORF">BCR42DRAFT_418488</name>
</gene>
<accession>A0A1X2IBP6</accession>
<name>A0A1X2IBP6_9FUNG</name>
<feature type="transmembrane region" description="Helical" evidence="1">
    <location>
        <begin position="130"/>
        <end position="151"/>
    </location>
</feature>